<evidence type="ECO:0000256" key="1">
    <source>
        <dbReference type="SAM" id="SignalP"/>
    </source>
</evidence>
<dbReference type="AlphaFoldDB" id="A0A1D1W456"/>
<accession>A0A1D1W456</accession>
<dbReference type="InterPro" id="IPR013320">
    <property type="entry name" value="ConA-like_dom_sf"/>
</dbReference>
<evidence type="ECO:0000313" key="3">
    <source>
        <dbReference type="Proteomes" id="UP000186922"/>
    </source>
</evidence>
<dbReference type="CDD" id="cd00413">
    <property type="entry name" value="Glyco_hydrolase_16"/>
    <property type="match status" value="1"/>
</dbReference>
<dbReference type="OrthoDB" id="10035010at2759"/>
<feature type="chain" id="PRO_5008899185" description="GH16 domain-containing protein" evidence="1">
    <location>
        <begin position="22"/>
        <end position="240"/>
    </location>
</feature>
<gene>
    <name evidence="2" type="primary">RvY_16836-1</name>
    <name evidence="2" type="synonym">RvY_16836.1</name>
    <name evidence="2" type="ORF">RvY_16836</name>
</gene>
<name>A0A1D1W456_RAMVA</name>
<feature type="signal peptide" evidence="1">
    <location>
        <begin position="1"/>
        <end position="21"/>
    </location>
</feature>
<dbReference type="SUPFAM" id="SSF49899">
    <property type="entry name" value="Concanavalin A-like lectins/glucanases"/>
    <property type="match status" value="1"/>
</dbReference>
<evidence type="ECO:0008006" key="4">
    <source>
        <dbReference type="Google" id="ProtNLM"/>
    </source>
</evidence>
<dbReference type="Gene3D" id="2.60.120.200">
    <property type="match status" value="1"/>
</dbReference>
<organism evidence="2 3">
    <name type="scientific">Ramazzottius varieornatus</name>
    <name type="common">Water bear</name>
    <name type="synonym">Tardigrade</name>
    <dbReference type="NCBI Taxonomy" id="947166"/>
    <lineage>
        <taxon>Eukaryota</taxon>
        <taxon>Metazoa</taxon>
        <taxon>Ecdysozoa</taxon>
        <taxon>Tardigrada</taxon>
        <taxon>Eutardigrada</taxon>
        <taxon>Parachela</taxon>
        <taxon>Hypsibioidea</taxon>
        <taxon>Ramazzottiidae</taxon>
        <taxon>Ramazzottius</taxon>
    </lineage>
</organism>
<keyword evidence="1" id="KW-0732">Signal</keyword>
<comment type="caution">
    <text evidence="2">The sequence shown here is derived from an EMBL/GenBank/DDBJ whole genome shotgun (WGS) entry which is preliminary data.</text>
</comment>
<reference evidence="2 3" key="1">
    <citation type="journal article" date="2016" name="Nat. Commun.">
        <title>Extremotolerant tardigrade genome and improved radiotolerance of human cultured cells by tardigrade-unique protein.</title>
        <authorList>
            <person name="Hashimoto T."/>
            <person name="Horikawa D.D."/>
            <person name="Saito Y."/>
            <person name="Kuwahara H."/>
            <person name="Kozuka-Hata H."/>
            <person name="Shin-I T."/>
            <person name="Minakuchi Y."/>
            <person name="Ohishi K."/>
            <person name="Motoyama A."/>
            <person name="Aizu T."/>
            <person name="Enomoto A."/>
            <person name="Kondo K."/>
            <person name="Tanaka S."/>
            <person name="Hara Y."/>
            <person name="Koshikawa S."/>
            <person name="Sagara H."/>
            <person name="Miura T."/>
            <person name="Yokobori S."/>
            <person name="Miyagawa K."/>
            <person name="Suzuki Y."/>
            <person name="Kubo T."/>
            <person name="Oyama M."/>
            <person name="Kohara Y."/>
            <person name="Fujiyama A."/>
            <person name="Arakawa K."/>
            <person name="Katayama T."/>
            <person name="Toyoda A."/>
            <person name="Kunieda T."/>
        </authorList>
    </citation>
    <scope>NUCLEOTIDE SEQUENCE [LARGE SCALE GENOMIC DNA]</scope>
    <source>
        <strain evidence="2 3">YOKOZUNA-1</strain>
    </source>
</reference>
<sequence length="240" mass="26399">MALGGRVGQLAMLSALPLVFSLSFSGREWTVKNGDGMGPGPNSWSASNVWVDDLGHLHLKISHVNGRWQCAEVSSVEKLGFGRYQWFVDGAIDKLDPVVVLGLFNYPGSSVGPDGTNEIDIEYSRWSDPNGKPASYTVHTGSLPPASITHQFDVSLSGTFTTQSFVWSGTQIAFSAQHGHQDNNSNNIYSQWTFTDGTNGVRVPQHEESVFMNLWLNKGQTPFNNQEVEIVIYAFKFTPL</sequence>
<dbReference type="EMBL" id="BDGG01000014">
    <property type="protein sequence ID" value="GAV06928.1"/>
    <property type="molecule type" value="Genomic_DNA"/>
</dbReference>
<proteinExistence type="predicted"/>
<keyword evidence="3" id="KW-1185">Reference proteome</keyword>
<protein>
    <recommendedName>
        <fullName evidence="4">GH16 domain-containing protein</fullName>
    </recommendedName>
</protein>
<evidence type="ECO:0000313" key="2">
    <source>
        <dbReference type="EMBL" id="GAV06928.1"/>
    </source>
</evidence>
<dbReference type="Proteomes" id="UP000186922">
    <property type="component" value="Unassembled WGS sequence"/>
</dbReference>